<feature type="active site" evidence="1">
    <location>
        <position position="287"/>
    </location>
</feature>
<feature type="disulfide bond" evidence="2">
    <location>
        <begin position="78"/>
        <end position="102"/>
    </location>
</feature>
<dbReference type="AlphaFoldDB" id="A0AAW6RFG0"/>
<gene>
    <name evidence="4" type="ORF">QBL07_14285</name>
</gene>
<comment type="caution">
    <text evidence="4">The sequence shown here is derived from an EMBL/GenBank/DDBJ whole genome shotgun (WGS) entry which is preliminary data.</text>
</comment>
<organism evidence="4">
    <name type="scientific">Gordonia rubripertincta</name>
    <name type="common">Rhodococcus corallinus</name>
    <dbReference type="NCBI Taxonomy" id="36822"/>
    <lineage>
        <taxon>Bacteria</taxon>
        <taxon>Bacillati</taxon>
        <taxon>Actinomycetota</taxon>
        <taxon>Actinomycetes</taxon>
        <taxon>Mycobacteriales</taxon>
        <taxon>Gordoniaceae</taxon>
        <taxon>Gordonia</taxon>
    </lineage>
</organism>
<evidence type="ECO:0000256" key="2">
    <source>
        <dbReference type="PIRSR" id="PIRSR637460-2"/>
    </source>
</evidence>
<feature type="domain" description="SGNH hydrolase-type esterase" evidence="3">
    <location>
        <begin position="57"/>
        <end position="294"/>
    </location>
</feature>
<reference evidence="4" key="1">
    <citation type="submission" date="2023-04" db="EMBL/GenBank/DDBJ databases">
        <title>Characterization and analysis of the complete genome of Gordonia rubripertincta 112, the degrader of aromatic and aliphatic compounds.</title>
        <authorList>
            <person name="Frantsuzova E."/>
            <person name="Bogun A."/>
            <person name="Delegan Y."/>
        </authorList>
    </citation>
    <scope>NUCLEOTIDE SEQUENCE</scope>
    <source>
        <strain evidence="4">112</strain>
    </source>
</reference>
<evidence type="ECO:0000259" key="3">
    <source>
        <dbReference type="Pfam" id="PF13472"/>
    </source>
</evidence>
<keyword evidence="2" id="KW-1015">Disulfide bond</keyword>
<dbReference type="Gene3D" id="3.40.50.1110">
    <property type="entry name" value="SGNH hydrolase"/>
    <property type="match status" value="1"/>
</dbReference>
<dbReference type="GO" id="GO:0019433">
    <property type="term" value="P:triglyceride catabolic process"/>
    <property type="evidence" value="ECO:0007669"/>
    <property type="project" value="TreeGrafter"/>
</dbReference>
<proteinExistence type="predicted"/>
<evidence type="ECO:0000313" key="4">
    <source>
        <dbReference type="EMBL" id="MDG6781999.1"/>
    </source>
</evidence>
<dbReference type="EC" id="3.1.-.-" evidence="4"/>
<dbReference type="PANTHER" id="PTHR37981:SF1">
    <property type="entry name" value="SGNH HYDROLASE-TYPE ESTERASE DOMAIN-CONTAINING PROTEIN"/>
    <property type="match status" value="1"/>
</dbReference>
<feature type="active site" description="Nucleophile" evidence="1">
    <location>
        <position position="60"/>
    </location>
</feature>
<feature type="disulfide bond" evidence="2">
    <location>
        <begin position="218"/>
        <end position="267"/>
    </location>
</feature>
<name>A0AAW6RFG0_GORRU</name>
<evidence type="ECO:0000256" key="1">
    <source>
        <dbReference type="PIRSR" id="PIRSR637460-1"/>
    </source>
</evidence>
<protein>
    <submittedName>
        <fullName evidence="4">SGNH/GDSL hydrolase family protein</fullName>
        <ecNumber evidence="4">3.1.-.-</ecNumber>
    </submittedName>
</protein>
<keyword evidence="4" id="KW-0378">Hydrolase</keyword>
<dbReference type="InterPro" id="IPR037460">
    <property type="entry name" value="SEST-like"/>
</dbReference>
<dbReference type="PANTHER" id="PTHR37981">
    <property type="entry name" value="LIPASE 2"/>
    <property type="match status" value="1"/>
</dbReference>
<dbReference type="Pfam" id="PF13472">
    <property type="entry name" value="Lipase_GDSL_2"/>
    <property type="match status" value="1"/>
</dbReference>
<dbReference type="InterPro" id="IPR036514">
    <property type="entry name" value="SGNH_hydro_sf"/>
</dbReference>
<dbReference type="SUPFAM" id="SSF52266">
    <property type="entry name" value="SGNH hydrolase"/>
    <property type="match status" value="1"/>
</dbReference>
<sequence length="305" mass="32105">MSTTIWSARMPVPYGRSTRRLGIRTMLTTVATAAALVGGLVHAGGAQAADGHPYVNLGDSYSAGASVFPQATNAAMFCSNSLVNYSHLVAERRGTTVADASCSGATTEDLTRPQHLWQGPQITAVGPATRLITMTIGANNNGFFSFATSACQQAWLSAPFAATPCRDRYGTSLVDKIKSSTYPDLVKALRGINRAAPRARVVLVGYPQIFPARGTALCSASLLTTPGDTEYLHRAFVALNDAMRRAAKATRATFVDMTKVSAGHDACAGAQRWVEPTLGAVSFPAMHANVPGQKAMADQVVAALR</sequence>
<dbReference type="InterPro" id="IPR013830">
    <property type="entry name" value="SGNH_hydro"/>
</dbReference>
<dbReference type="GO" id="GO:0004806">
    <property type="term" value="F:triacylglycerol lipase activity"/>
    <property type="evidence" value="ECO:0007669"/>
    <property type="project" value="TreeGrafter"/>
</dbReference>
<accession>A0AAW6RFG0</accession>
<dbReference type="EMBL" id="JARUXG010000008">
    <property type="protein sequence ID" value="MDG6781999.1"/>
    <property type="molecule type" value="Genomic_DNA"/>
</dbReference>
<feature type="disulfide bond" evidence="2">
    <location>
        <begin position="151"/>
        <end position="165"/>
    </location>
</feature>
<dbReference type="CDD" id="cd01823">
    <property type="entry name" value="SEST_like"/>
    <property type="match status" value="1"/>
</dbReference>